<dbReference type="AlphaFoldDB" id="A0A9P9J001"/>
<accession>A0A9P9J001</accession>
<gene>
    <name evidence="1" type="ORF">EDB81DRAFT_802467</name>
</gene>
<name>A0A9P9J001_9HYPO</name>
<dbReference type="Proteomes" id="UP000738349">
    <property type="component" value="Unassembled WGS sequence"/>
</dbReference>
<comment type="caution">
    <text evidence="1">The sequence shown here is derived from an EMBL/GenBank/DDBJ whole genome shotgun (WGS) entry which is preliminary data.</text>
</comment>
<reference evidence="1" key="1">
    <citation type="journal article" date="2021" name="Nat. Commun.">
        <title>Genetic determinants of endophytism in the Arabidopsis root mycobiome.</title>
        <authorList>
            <person name="Mesny F."/>
            <person name="Miyauchi S."/>
            <person name="Thiergart T."/>
            <person name="Pickel B."/>
            <person name="Atanasova L."/>
            <person name="Karlsson M."/>
            <person name="Huettel B."/>
            <person name="Barry K.W."/>
            <person name="Haridas S."/>
            <person name="Chen C."/>
            <person name="Bauer D."/>
            <person name="Andreopoulos W."/>
            <person name="Pangilinan J."/>
            <person name="LaButti K."/>
            <person name="Riley R."/>
            <person name="Lipzen A."/>
            <person name="Clum A."/>
            <person name="Drula E."/>
            <person name="Henrissat B."/>
            <person name="Kohler A."/>
            <person name="Grigoriev I.V."/>
            <person name="Martin F.M."/>
            <person name="Hacquard S."/>
        </authorList>
    </citation>
    <scope>NUCLEOTIDE SEQUENCE</scope>
    <source>
        <strain evidence="1">MPI-CAGE-AT-0147</strain>
    </source>
</reference>
<evidence type="ECO:0000313" key="1">
    <source>
        <dbReference type="EMBL" id="KAH7136534.1"/>
    </source>
</evidence>
<keyword evidence="2" id="KW-1185">Reference proteome</keyword>
<protein>
    <submittedName>
        <fullName evidence="1">Uncharacterized protein</fullName>
    </submittedName>
</protein>
<evidence type="ECO:0000313" key="2">
    <source>
        <dbReference type="Proteomes" id="UP000738349"/>
    </source>
</evidence>
<organism evidence="1 2">
    <name type="scientific">Dactylonectria macrodidyma</name>
    <dbReference type="NCBI Taxonomy" id="307937"/>
    <lineage>
        <taxon>Eukaryota</taxon>
        <taxon>Fungi</taxon>
        <taxon>Dikarya</taxon>
        <taxon>Ascomycota</taxon>
        <taxon>Pezizomycotina</taxon>
        <taxon>Sordariomycetes</taxon>
        <taxon>Hypocreomycetidae</taxon>
        <taxon>Hypocreales</taxon>
        <taxon>Nectriaceae</taxon>
        <taxon>Dactylonectria</taxon>
    </lineage>
</organism>
<dbReference type="EMBL" id="JAGMUV010000013">
    <property type="protein sequence ID" value="KAH7136534.1"/>
    <property type="molecule type" value="Genomic_DNA"/>
</dbReference>
<sequence>MQPQSYFGTVCLLKCCQALITEISRTLCSAVCGMCCIVVMSICHVDIVCRWHFLSVVSYFPHQLSYYSWIYVRRRRSPVLDEAPLVSNGDTQCQTLSPRLIEFRHTENG</sequence>
<proteinExistence type="predicted"/>